<dbReference type="CDD" id="cd00130">
    <property type="entry name" value="PAS"/>
    <property type="match status" value="2"/>
</dbReference>
<dbReference type="Gene3D" id="3.30.450.20">
    <property type="entry name" value="PAS domain"/>
    <property type="match status" value="2"/>
</dbReference>
<sequence length="316" mass="34522">MGVRTLSEALQLSDECRVITTGSAPFNIVHTNKAWSKLTGFKFTEVANRSNSFLQGPHTEAKLVERMRAASEKGETTRVRVVNYDRYGTPFYNSIEIFPLRDMAGKLTHYCGVLHGEDIPDGVVPPIDRKPEELFGSTSGSSTDPDEEEETAAAASGWPAAAAGRGAGRVKRLRRGGHVTLQEALDNTEDAVVMTQPHPPYAITHVNAPWCEMCGYTLEEVEGLSSSILQGAETDEALLSELMASVRRGESSSATLVNYKKGGARFLNQVHIQPVFNQNDEVDQFMAMLHEVDEKERPPHAAPAAAKKAGRRGERA</sequence>
<dbReference type="InterPro" id="IPR000014">
    <property type="entry name" value="PAS"/>
</dbReference>
<evidence type="ECO:0000313" key="6">
    <source>
        <dbReference type="EMBL" id="CAE0533787.1"/>
    </source>
</evidence>
<dbReference type="Pfam" id="PF13426">
    <property type="entry name" value="PAS_9"/>
    <property type="match status" value="2"/>
</dbReference>
<evidence type="ECO:0000259" key="5">
    <source>
        <dbReference type="Pfam" id="PF13426"/>
    </source>
</evidence>
<dbReference type="EMBL" id="HBIR01010232">
    <property type="protein sequence ID" value="CAE0533787.1"/>
    <property type="molecule type" value="Transcribed_RNA"/>
</dbReference>
<feature type="region of interest" description="Disordered" evidence="4">
    <location>
        <begin position="122"/>
        <end position="163"/>
    </location>
</feature>
<gene>
    <name evidence="6" type="ORF">EHUX00137_LOCUS7262</name>
</gene>
<proteinExistence type="predicted"/>
<evidence type="ECO:0000256" key="4">
    <source>
        <dbReference type="SAM" id="MobiDB-lite"/>
    </source>
</evidence>
<dbReference type="PANTHER" id="PTHR47429">
    <property type="entry name" value="PROTEIN TWIN LOV 1"/>
    <property type="match status" value="1"/>
</dbReference>
<feature type="compositionally biased region" description="Low complexity" evidence="4">
    <location>
        <begin position="152"/>
        <end position="163"/>
    </location>
</feature>
<keyword evidence="1" id="KW-0285">Flavoprotein</keyword>
<evidence type="ECO:0000256" key="2">
    <source>
        <dbReference type="ARBA" id="ARBA00022643"/>
    </source>
</evidence>
<accession>A0A7S3RSS5</accession>
<evidence type="ECO:0000256" key="1">
    <source>
        <dbReference type="ARBA" id="ARBA00022630"/>
    </source>
</evidence>
<dbReference type="InterPro" id="IPR035965">
    <property type="entry name" value="PAS-like_dom_sf"/>
</dbReference>
<evidence type="ECO:0000256" key="3">
    <source>
        <dbReference type="ARBA" id="ARBA00022991"/>
    </source>
</evidence>
<name>A0A7S3RSS5_EMIHU</name>
<dbReference type="NCBIfam" id="TIGR00229">
    <property type="entry name" value="sensory_box"/>
    <property type="match status" value="2"/>
</dbReference>
<dbReference type="AlphaFoldDB" id="A0A7S3RSS5"/>
<feature type="domain" description="PAS" evidence="5">
    <location>
        <begin position="202"/>
        <end position="292"/>
    </location>
</feature>
<dbReference type="PANTHER" id="PTHR47429:SF2">
    <property type="entry name" value="PROTEIN TWIN LOV 1"/>
    <property type="match status" value="1"/>
</dbReference>
<feature type="domain" description="PAS" evidence="5">
    <location>
        <begin position="26"/>
        <end position="114"/>
    </location>
</feature>
<organism evidence="6">
    <name type="scientific">Emiliania huxleyi</name>
    <name type="common">Coccolithophore</name>
    <name type="synonym">Pontosphaera huxleyi</name>
    <dbReference type="NCBI Taxonomy" id="2903"/>
    <lineage>
        <taxon>Eukaryota</taxon>
        <taxon>Haptista</taxon>
        <taxon>Haptophyta</taxon>
        <taxon>Prymnesiophyceae</taxon>
        <taxon>Isochrysidales</taxon>
        <taxon>Noelaerhabdaceae</taxon>
        <taxon>Emiliania</taxon>
    </lineage>
</organism>
<reference evidence="6" key="1">
    <citation type="submission" date="2021-01" db="EMBL/GenBank/DDBJ databases">
        <authorList>
            <person name="Corre E."/>
            <person name="Pelletier E."/>
            <person name="Niang G."/>
            <person name="Scheremetjew M."/>
            <person name="Finn R."/>
            <person name="Kale V."/>
            <person name="Holt S."/>
            <person name="Cochrane G."/>
            <person name="Meng A."/>
            <person name="Brown T."/>
            <person name="Cohen L."/>
        </authorList>
    </citation>
    <scope>NUCLEOTIDE SEQUENCE</scope>
    <source>
        <strain evidence="6">379</strain>
    </source>
</reference>
<keyword evidence="2" id="KW-0288">FMN</keyword>
<dbReference type="GO" id="GO:0005634">
    <property type="term" value="C:nucleus"/>
    <property type="evidence" value="ECO:0007669"/>
    <property type="project" value="TreeGrafter"/>
</dbReference>
<feature type="region of interest" description="Disordered" evidence="4">
    <location>
        <begin position="293"/>
        <end position="316"/>
    </location>
</feature>
<protein>
    <recommendedName>
        <fullName evidence="5">PAS domain-containing protein</fullName>
    </recommendedName>
</protein>
<keyword evidence="3" id="KW-0157">Chromophore</keyword>
<dbReference type="SUPFAM" id="SSF55785">
    <property type="entry name" value="PYP-like sensor domain (PAS domain)"/>
    <property type="match status" value="2"/>
</dbReference>